<dbReference type="OrthoDB" id="6466835at2759"/>
<feature type="compositionally biased region" description="Basic and acidic residues" evidence="1">
    <location>
        <begin position="98"/>
        <end position="121"/>
    </location>
</feature>
<sequence>MFPDNFIKTDDFKPVGYLNERFVSYWGYGMTPRVLPFVPQTSYFSRLITSVRCCPFRIEIFTYYLLTMPTSYEKEMERLRKLLAEIETDEDSDFDNEDNGHEDILEENFSDHESFSEHDRE</sequence>
<reference evidence="2 3" key="1">
    <citation type="journal article" date="2019" name="Sci. Rep.">
        <title>Orb-weaving spider Araneus ventricosus genome elucidates the spidroin gene catalogue.</title>
        <authorList>
            <person name="Kono N."/>
            <person name="Nakamura H."/>
            <person name="Ohtoshi R."/>
            <person name="Moran D.A.P."/>
            <person name="Shinohara A."/>
            <person name="Yoshida Y."/>
            <person name="Fujiwara M."/>
            <person name="Mori M."/>
            <person name="Tomita M."/>
            <person name="Arakawa K."/>
        </authorList>
    </citation>
    <scope>NUCLEOTIDE SEQUENCE [LARGE SCALE GENOMIC DNA]</scope>
</reference>
<evidence type="ECO:0000313" key="2">
    <source>
        <dbReference type="EMBL" id="GBM93654.1"/>
    </source>
</evidence>
<name>A0A4Y2JUL6_ARAVE</name>
<proteinExistence type="predicted"/>
<dbReference type="Proteomes" id="UP000499080">
    <property type="component" value="Unassembled WGS sequence"/>
</dbReference>
<evidence type="ECO:0000256" key="1">
    <source>
        <dbReference type="SAM" id="MobiDB-lite"/>
    </source>
</evidence>
<evidence type="ECO:0000313" key="3">
    <source>
        <dbReference type="Proteomes" id="UP000499080"/>
    </source>
</evidence>
<protein>
    <submittedName>
        <fullName evidence="2">Uncharacterized protein</fullName>
    </submittedName>
</protein>
<gene>
    <name evidence="2" type="ORF">AVEN_210278_1</name>
</gene>
<comment type="caution">
    <text evidence="2">The sequence shown here is derived from an EMBL/GenBank/DDBJ whole genome shotgun (WGS) entry which is preliminary data.</text>
</comment>
<dbReference type="EMBL" id="BGPR01003895">
    <property type="protein sequence ID" value="GBM93654.1"/>
    <property type="molecule type" value="Genomic_DNA"/>
</dbReference>
<accession>A0A4Y2JUL6</accession>
<organism evidence="2 3">
    <name type="scientific">Araneus ventricosus</name>
    <name type="common">Orbweaver spider</name>
    <name type="synonym">Epeira ventricosa</name>
    <dbReference type="NCBI Taxonomy" id="182803"/>
    <lineage>
        <taxon>Eukaryota</taxon>
        <taxon>Metazoa</taxon>
        <taxon>Ecdysozoa</taxon>
        <taxon>Arthropoda</taxon>
        <taxon>Chelicerata</taxon>
        <taxon>Arachnida</taxon>
        <taxon>Araneae</taxon>
        <taxon>Araneomorphae</taxon>
        <taxon>Entelegynae</taxon>
        <taxon>Araneoidea</taxon>
        <taxon>Araneidae</taxon>
        <taxon>Araneus</taxon>
    </lineage>
</organism>
<dbReference type="AlphaFoldDB" id="A0A4Y2JUL6"/>
<feature type="region of interest" description="Disordered" evidence="1">
    <location>
        <begin position="90"/>
        <end position="121"/>
    </location>
</feature>
<keyword evidence="3" id="KW-1185">Reference proteome</keyword>